<dbReference type="OrthoDB" id="498204at2759"/>
<dbReference type="SUPFAM" id="SSF51905">
    <property type="entry name" value="FAD/NAD(P)-binding domain"/>
    <property type="match status" value="1"/>
</dbReference>
<accession>A0A2K1R2X1</accession>
<dbReference type="PANTHER" id="PTHR13847:SF150">
    <property type="entry name" value="OXIDOREDUCTASE TDA3-RELATED"/>
    <property type="match status" value="1"/>
</dbReference>
<dbReference type="GO" id="GO:0042147">
    <property type="term" value="P:retrograde transport, endosome to Golgi"/>
    <property type="evidence" value="ECO:0007669"/>
    <property type="project" value="TreeGrafter"/>
</dbReference>
<dbReference type="STRING" id="2082308.A0A2K1R2X1"/>
<name>A0A2K1R2X1_9PEZI</name>
<dbReference type="InterPro" id="IPR036188">
    <property type="entry name" value="FAD/NAD-bd_sf"/>
</dbReference>
<dbReference type="GO" id="GO:0005829">
    <property type="term" value="C:cytosol"/>
    <property type="evidence" value="ECO:0007669"/>
    <property type="project" value="GOC"/>
</dbReference>
<dbReference type="InterPro" id="IPR006076">
    <property type="entry name" value="FAD-dep_OxRdtase"/>
</dbReference>
<dbReference type="Gene3D" id="3.50.50.60">
    <property type="entry name" value="FAD/NAD(P)-binding domain"/>
    <property type="match status" value="1"/>
</dbReference>
<keyword evidence="3" id="KW-1185">Reference proteome</keyword>
<feature type="domain" description="FAD dependent oxidoreductase" evidence="1">
    <location>
        <begin position="13"/>
        <end position="357"/>
    </location>
</feature>
<reference evidence="2 3" key="1">
    <citation type="submission" date="2017-06" db="EMBL/GenBank/DDBJ databases">
        <title>Draft genome sequence of a variant of Elsinoe murrayae.</title>
        <authorList>
            <person name="Cheng Q."/>
        </authorList>
    </citation>
    <scope>NUCLEOTIDE SEQUENCE [LARGE SCALE GENOMIC DNA]</scope>
    <source>
        <strain evidence="2 3">CQ-2017a</strain>
    </source>
</reference>
<evidence type="ECO:0000259" key="1">
    <source>
        <dbReference type="Pfam" id="PF01266"/>
    </source>
</evidence>
<comment type="caution">
    <text evidence="2">The sequence shown here is derived from an EMBL/GenBank/DDBJ whole genome shotgun (WGS) entry which is preliminary data.</text>
</comment>
<gene>
    <name evidence="2" type="ORF">CAC42_1502</name>
</gene>
<dbReference type="InParanoid" id="A0A2K1R2X1"/>
<evidence type="ECO:0000313" key="3">
    <source>
        <dbReference type="Proteomes" id="UP000243797"/>
    </source>
</evidence>
<sequence>MDHKHREAKQIVIVGCAAGYYLSHHPHFRPVLDSITLVEATRIAGGASGKAAGCLAAWADPPCLARESFHLLAELATAHGGEQLWGYRPINAVDCDAVRVHVGDADERTEPQSEADWVAVERLKWYKPPGETAQVHPYLFTTSLARLAQESGVKIIVGKAEKVNVCVQGRKVHSVRVQSTLKAEIDDVPATNVIVAAGPWTGKLLPGVPVGGEKSHSVIIQPPKPISPTILFFDPGNLNEDGDNQLEIYPRPDGTVYLSGQTDYGLPLPSSTMEVQPDLERCRKLLANVELVAPELGRSRTITEQACFRPIVNIKGRDPELGPLLDLTPTKGLILAAGHNQWGIQNAPITGKVISELVFEGRSVSADISQLNPTEHLSSR</sequence>
<protein>
    <recommendedName>
        <fullName evidence="1">FAD dependent oxidoreductase domain-containing protein</fullName>
    </recommendedName>
</protein>
<dbReference type="Pfam" id="PF01266">
    <property type="entry name" value="DAO"/>
    <property type="match status" value="1"/>
</dbReference>
<dbReference type="PANTHER" id="PTHR13847">
    <property type="entry name" value="SARCOSINE DEHYDROGENASE-RELATED"/>
    <property type="match status" value="1"/>
</dbReference>
<evidence type="ECO:0000313" key="2">
    <source>
        <dbReference type="EMBL" id="PNS21648.1"/>
    </source>
</evidence>
<dbReference type="AlphaFoldDB" id="A0A2K1R2X1"/>
<dbReference type="Proteomes" id="UP000243797">
    <property type="component" value="Unassembled WGS sequence"/>
</dbReference>
<dbReference type="Gene3D" id="3.30.9.10">
    <property type="entry name" value="D-Amino Acid Oxidase, subunit A, domain 2"/>
    <property type="match status" value="1"/>
</dbReference>
<dbReference type="GO" id="GO:0005770">
    <property type="term" value="C:late endosome"/>
    <property type="evidence" value="ECO:0007669"/>
    <property type="project" value="TreeGrafter"/>
</dbReference>
<organism evidence="2 3">
    <name type="scientific">Sphaceloma murrayae</name>
    <dbReference type="NCBI Taxonomy" id="2082308"/>
    <lineage>
        <taxon>Eukaryota</taxon>
        <taxon>Fungi</taxon>
        <taxon>Dikarya</taxon>
        <taxon>Ascomycota</taxon>
        <taxon>Pezizomycotina</taxon>
        <taxon>Dothideomycetes</taxon>
        <taxon>Dothideomycetidae</taxon>
        <taxon>Myriangiales</taxon>
        <taxon>Elsinoaceae</taxon>
        <taxon>Sphaceloma</taxon>
    </lineage>
</organism>
<dbReference type="EMBL" id="NKHZ01000010">
    <property type="protein sequence ID" value="PNS21648.1"/>
    <property type="molecule type" value="Genomic_DNA"/>
</dbReference>
<proteinExistence type="predicted"/>